<proteinExistence type="predicted"/>
<evidence type="ECO:0000313" key="3">
    <source>
        <dbReference type="EMBL" id="KAK8041184.1"/>
    </source>
</evidence>
<keyword evidence="4" id="KW-1185">Reference proteome</keyword>
<dbReference type="RefSeq" id="XP_066708729.1">
    <property type="nucleotide sequence ID" value="XM_066865600.1"/>
</dbReference>
<reference evidence="3 4" key="1">
    <citation type="submission" date="2023-01" db="EMBL/GenBank/DDBJ databases">
        <title>Analysis of 21 Apiospora genomes using comparative genomics revels a genus with tremendous synthesis potential of carbohydrate active enzymes and secondary metabolites.</title>
        <authorList>
            <person name="Sorensen T."/>
        </authorList>
    </citation>
    <scope>NUCLEOTIDE SEQUENCE [LARGE SCALE GENOMIC DNA]</scope>
    <source>
        <strain evidence="3 4">CBS 135458</strain>
    </source>
</reference>
<keyword evidence="2" id="KW-0812">Transmembrane</keyword>
<dbReference type="Proteomes" id="UP001480595">
    <property type="component" value="Unassembled WGS sequence"/>
</dbReference>
<evidence type="ECO:0000256" key="1">
    <source>
        <dbReference type="SAM" id="MobiDB-lite"/>
    </source>
</evidence>
<evidence type="ECO:0000256" key="2">
    <source>
        <dbReference type="SAM" id="Phobius"/>
    </source>
</evidence>
<evidence type="ECO:0000313" key="4">
    <source>
        <dbReference type="Proteomes" id="UP001480595"/>
    </source>
</evidence>
<dbReference type="GeneID" id="92098663"/>
<gene>
    <name evidence="3" type="ORF">PG994_014191</name>
</gene>
<comment type="caution">
    <text evidence="3">The sequence shown here is derived from an EMBL/GenBank/DDBJ whole genome shotgun (WGS) entry which is preliminary data.</text>
</comment>
<keyword evidence="2" id="KW-1133">Transmembrane helix</keyword>
<sequence>MATTAAEDPFKGDGTNWTPLYVILFLIPVLFVAIAVYSTWRDRRAAAAKAKADLETGRAAKMDSRNNNNNGFGGSGRRHFAS</sequence>
<dbReference type="EMBL" id="JAQQWL010000015">
    <property type="protein sequence ID" value="KAK8041184.1"/>
    <property type="molecule type" value="Genomic_DNA"/>
</dbReference>
<accession>A0ABR1T3L8</accession>
<feature type="region of interest" description="Disordered" evidence="1">
    <location>
        <begin position="57"/>
        <end position="82"/>
    </location>
</feature>
<organism evidence="3 4">
    <name type="scientific">Apiospora phragmitis</name>
    <dbReference type="NCBI Taxonomy" id="2905665"/>
    <lineage>
        <taxon>Eukaryota</taxon>
        <taxon>Fungi</taxon>
        <taxon>Dikarya</taxon>
        <taxon>Ascomycota</taxon>
        <taxon>Pezizomycotina</taxon>
        <taxon>Sordariomycetes</taxon>
        <taxon>Xylariomycetidae</taxon>
        <taxon>Amphisphaeriales</taxon>
        <taxon>Apiosporaceae</taxon>
        <taxon>Apiospora</taxon>
    </lineage>
</organism>
<name>A0ABR1T3L8_9PEZI</name>
<keyword evidence="2" id="KW-0472">Membrane</keyword>
<feature type="transmembrane region" description="Helical" evidence="2">
    <location>
        <begin position="20"/>
        <end position="40"/>
    </location>
</feature>
<protein>
    <submittedName>
        <fullName evidence="3">Uncharacterized protein</fullName>
    </submittedName>
</protein>